<accession>A0A373FRM8</accession>
<dbReference type="AlphaFoldDB" id="A0A373FRM8"/>
<dbReference type="OrthoDB" id="5522207at2"/>
<organism evidence="1 2">
    <name type="scientific">Comamonas testosteroni</name>
    <name type="common">Pseudomonas testosteroni</name>
    <dbReference type="NCBI Taxonomy" id="285"/>
    <lineage>
        <taxon>Bacteria</taxon>
        <taxon>Pseudomonadati</taxon>
        <taxon>Pseudomonadota</taxon>
        <taxon>Betaproteobacteria</taxon>
        <taxon>Burkholderiales</taxon>
        <taxon>Comamonadaceae</taxon>
        <taxon>Comamonas</taxon>
    </lineage>
</organism>
<evidence type="ECO:0008006" key="3">
    <source>
        <dbReference type="Google" id="ProtNLM"/>
    </source>
</evidence>
<protein>
    <recommendedName>
        <fullName evidence="3">Type I restriction endonuclease subunit M</fullName>
    </recommendedName>
</protein>
<reference evidence="1 2" key="1">
    <citation type="submission" date="2018-08" db="EMBL/GenBank/DDBJ databases">
        <title>Comamonas testosteroni strain SWCO2.</title>
        <authorList>
            <person name="Jiang N."/>
            <person name="Zhang X.Z."/>
        </authorList>
    </citation>
    <scope>NUCLEOTIDE SEQUENCE [LARGE SCALE GENOMIC DNA]</scope>
    <source>
        <strain evidence="1 2">SWCO2</strain>
    </source>
</reference>
<evidence type="ECO:0000313" key="1">
    <source>
        <dbReference type="EMBL" id="RGE46826.1"/>
    </source>
</evidence>
<proteinExistence type="predicted"/>
<evidence type="ECO:0000313" key="2">
    <source>
        <dbReference type="Proteomes" id="UP000261948"/>
    </source>
</evidence>
<comment type="caution">
    <text evidence="1">The sequence shown here is derived from an EMBL/GenBank/DDBJ whole genome shotgun (WGS) entry which is preliminary data.</text>
</comment>
<sequence length="97" mass="10968">MHPPVLFELGDVVATPPALRLIEKRGANVLDLLRRHQRCEWDAMCAEDRDANWQAVLSGESRIFSSFDIGKEGDPAVVWVITEWDRSVTTVLLPSCY</sequence>
<gene>
    <name evidence="1" type="ORF">DZC30_02570</name>
</gene>
<dbReference type="Proteomes" id="UP000261948">
    <property type="component" value="Unassembled WGS sequence"/>
</dbReference>
<keyword evidence="2" id="KW-1185">Reference proteome</keyword>
<name>A0A373FRM8_COMTE</name>
<dbReference type="EMBL" id="QURR01000002">
    <property type="protein sequence ID" value="RGE46826.1"/>
    <property type="molecule type" value="Genomic_DNA"/>
</dbReference>